<evidence type="ECO:0000256" key="3">
    <source>
        <dbReference type="ARBA" id="ARBA00022490"/>
    </source>
</evidence>
<name>A0A9P4VU11_9PEZI</name>
<feature type="compositionally biased region" description="Pro residues" evidence="5">
    <location>
        <begin position="333"/>
        <end position="342"/>
    </location>
</feature>
<evidence type="ECO:0000256" key="4">
    <source>
        <dbReference type="ARBA" id="ARBA00022927"/>
    </source>
</evidence>
<protein>
    <recommendedName>
        <fullName evidence="6">CNH domain-containing protein</fullName>
    </recommendedName>
</protein>
<proteinExistence type="predicted"/>
<reference evidence="7" key="1">
    <citation type="journal article" date="2020" name="Stud. Mycol.">
        <title>101 Dothideomycetes genomes: a test case for predicting lifestyles and emergence of pathogens.</title>
        <authorList>
            <person name="Haridas S."/>
            <person name="Albert R."/>
            <person name="Binder M."/>
            <person name="Bloem J."/>
            <person name="Labutti K."/>
            <person name="Salamov A."/>
            <person name="Andreopoulos B."/>
            <person name="Baker S."/>
            <person name="Barry K."/>
            <person name="Bills G."/>
            <person name="Bluhm B."/>
            <person name="Cannon C."/>
            <person name="Castanera R."/>
            <person name="Culley D."/>
            <person name="Daum C."/>
            <person name="Ezra D."/>
            <person name="Gonzalez J."/>
            <person name="Henrissat B."/>
            <person name="Kuo A."/>
            <person name="Liang C."/>
            <person name="Lipzen A."/>
            <person name="Lutzoni F."/>
            <person name="Magnuson J."/>
            <person name="Mondo S."/>
            <person name="Nolan M."/>
            <person name="Ohm R."/>
            <person name="Pangilinan J."/>
            <person name="Park H.-J."/>
            <person name="Ramirez L."/>
            <person name="Alfaro M."/>
            <person name="Sun H."/>
            <person name="Tritt A."/>
            <person name="Yoshinaga Y."/>
            <person name="Zwiers L.-H."/>
            <person name="Turgeon B."/>
            <person name="Goodwin S."/>
            <person name="Spatafora J."/>
            <person name="Crous P."/>
            <person name="Grigoriev I."/>
        </authorList>
    </citation>
    <scope>NUCLEOTIDE SEQUENCE</scope>
    <source>
        <strain evidence="7">CBS 101060</strain>
    </source>
</reference>
<sequence>SSGAESSQKAAAELSQSGSYILRSLVEDVPLSADGQATDVRITCVELWNENLYIGTSGAEILHFVLIPPDPNDPLSQPTFIFASRLQPESTASSSAGIQQILLLPSVLKVCILCNGSLTFYTLPELSPAWAKNNPLPCTWIGGVDQNLELEEESPDEGVVIMMCLRNRIRLVRIGDDARKVRDIEFRGCLNVTRREDFACVADAHSYALLDVVHQQKIPLIAISSLDEEALASIGGGAQDLSPSTQTHTRSVSSTADPPGGRDRGHTRSTSLGIFASGMEALRGESPRPAASRYGFDTPSRFNRLRSPEPSRSPNRQRERSVSPAVRGTSPEKPLPAPPPPESSSQEIYSEMTITKRFIPLKPHIVSPTPTEFLLTTGTSPSDPGIGMFVNLDGEIVRAPLEFSRYPEAIVIDGEGIDPSTSNSPGMTPDEGYVLAVMQRQVDDATQSGVEIQRWDLESGEDSSKEWLNLDVLGPTKIDEESAKSAPVSLGIRTIISRSEVAVPEVGEKLAKKRINVRSKTELSAGQEGRRKVREKEEFDFTSRLCKLQTRIVLWANGKLFWVVRNPLVVRLDAKLNLAQSEKKSSIQPIRQQVQAVLNEIRGQESQNETDFFTLRYIRQKASILLFIDLVLRTSSNIIIFENEKRATEQALTEGEVDPRIVLSLVPTLNEEVVEGKDGIWVPGGLKDLLETFQSQNELTNITLDATGPFGDNILQLIRQFLLSWRGKKGFGSIEDEQEVFQTVDAALLRVLLMLDSGAVASPIRGELNNLMQDGVDCFDRAVQILEESKRLYLLSRLYHSRKMSAKVLETWRRMLEGEPDSEFKDGELTVRKYLSKIRDAALVEQYGAWLANRNPELGVQVFADDSSKVKFQPAQAVALLKENAPGAVKEYLEHLVFDKKLPQYTNDLITFYLTTVLDELSSPDSPAKSILSQTYSTYRALRPPKPTYRQFITDNALPAPWWQSRLRLLHLLSTPSTPYDLPSILSRIHPHADDLVPETIILAGRQGKHEESLRLLVHGLGDFDTAVQYCLHAGPPSSQTSPSQTQTSALFTHLLHLLLHLPDLTDRLDQTSSLLRRFGPCFNVEEVLALVPDTWSVNLLAGFLSGALARLVRERNESTLARRLGAGANLRVAGVLGER</sequence>
<feature type="compositionally biased region" description="Polar residues" evidence="5">
    <location>
        <begin position="241"/>
        <end position="256"/>
    </location>
</feature>
<feature type="domain" description="CNH" evidence="6">
    <location>
        <begin position="39"/>
        <end position="456"/>
    </location>
</feature>
<dbReference type="InterPro" id="IPR001180">
    <property type="entry name" value="CNH_dom"/>
</dbReference>
<keyword evidence="8" id="KW-1185">Reference proteome</keyword>
<dbReference type="PANTHER" id="PTHR12894:SF27">
    <property type="entry name" value="TRANSFORMING GROWTH FACTOR-BETA RECEPTOR-ASSOCIATED PROTEIN 1"/>
    <property type="match status" value="1"/>
</dbReference>
<evidence type="ECO:0000256" key="1">
    <source>
        <dbReference type="ARBA" id="ARBA00004496"/>
    </source>
</evidence>
<comment type="subcellular location">
    <subcellularLocation>
        <location evidence="1">Cytoplasm</location>
    </subcellularLocation>
</comment>
<evidence type="ECO:0000259" key="6">
    <source>
        <dbReference type="PROSITE" id="PS50219"/>
    </source>
</evidence>
<feature type="non-terminal residue" evidence="7">
    <location>
        <position position="1"/>
    </location>
</feature>
<dbReference type="Pfam" id="PF10366">
    <property type="entry name" value="Vps39_1"/>
    <property type="match status" value="1"/>
</dbReference>
<dbReference type="PANTHER" id="PTHR12894">
    <property type="entry name" value="CNH DOMAIN CONTAINING"/>
    <property type="match status" value="1"/>
</dbReference>
<dbReference type="GO" id="GO:0015031">
    <property type="term" value="P:protein transport"/>
    <property type="evidence" value="ECO:0007669"/>
    <property type="project" value="UniProtKB-KW"/>
</dbReference>
<dbReference type="GO" id="GO:0034058">
    <property type="term" value="P:endosomal vesicle fusion"/>
    <property type="evidence" value="ECO:0007669"/>
    <property type="project" value="TreeGrafter"/>
</dbReference>
<dbReference type="InterPro" id="IPR032914">
    <property type="entry name" value="Vam6/VPS39/TRAP1"/>
</dbReference>
<dbReference type="GO" id="GO:0005737">
    <property type="term" value="C:cytoplasm"/>
    <property type="evidence" value="ECO:0007669"/>
    <property type="project" value="UniProtKB-SubCell"/>
</dbReference>
<dbReference type="GO" id="GO:0016020">
    <property type="term" value="C:membrane"/>
    <property type="evidence" value="ECO:0007669"/>
    <property type="project" value="TreeGrafter"/>
</dbReference>
<evidence type="ECO:0000256" key="5">
    <source>
        <dbReference type="SAM" id="MobiDB-lite"/>
    </source>
</evidence>
<accession>A0A9P4VU11</accession>
<dbReference type="AlphaFoldDB" id="A0A9P4VU11"/>
<keyword evidence="2" id="KW-0813">Transport</keyword>
<keyword evidence="3" id="KW-0963">Cytoplasm</keyword>
<feature type="region of interest" description="Disordered" evidence="5">
    <location>
        <begin position="236"/>
        <end position="345"/>
    </location>
</feature>
<evidence type="ECO:0000313" key="7">
    <source>
        <dbReference type="EMBL" id="KAF2843733.1"/>
    </source>
</evidence>
<evidence type="ECO:0000256" key="2">
    <source>
        <dbReference type="ARBA" id="ARBA00022448"/>
    </source>
</evidence>
<evidence type="ECO:0000313" key="8">
    <source>
        <dbReference type="Proteomes" id="UP000799429"/>
    </source>
</evidence>
<dbReference type="GO" id="GO:0006914">
    <property type="term" value="P:autophagy"/>
    <property type="evidence" value="ECO:0007669"/>
    <property type="project" value="TreeGrafter"/>
</dbReference>
<organism evidence="7 8">
    <name type="scientific">Patellaria atrata CBS 101060</name>
    <dbReference type="NCBI Taxonomy" id="1346257"/>
    <lineage>
        <taxon>Eukaryota</taxon>
        <taxon>Fungi</taxon>
        <taxon>Dikarya</taxon>
        <taxon>Ascomycota</taxon>
        <taxon>Pezizomycotina</taxon>
        <taxon>Dothideomycetes</taxon>
        <taxon>Dothideomycetes incertae sedis</taxon>
        <taxon>Patellariales</taxon>
        <taxon>Patellariaceae</taxon>
        <taxon>Patellaria</taxon>
    </lineage>
</organism>
<gene>
    <name evidence="7" type="ORF">M501DRAFT_914795</name>
</gene>
<keyword evidence="4" id="KW-0653">Protein transport</keyword>
<dbReference type="OrthoDB" id="5325112at2759"/>
<dbReference type="PROSITE" id="PS50219">
    <property type="entry name" value="CNH"/>
    <property type="match status" value="1"/>
</dbReference>
<dbReference type="Proteomes" id="UP000799429">
    <property type="component" value="Unassembled WGS sequence"/>
</dbReference>
<feature type="non-terminal residue" evidence="7">
    <location>
        <position position="1140"/>
    </location>
</feature>
<dbReference type="EMBL" id="MU006089">
    <property type="protein sequence ID" value="KAF2843733.1"/>
    <property type="molecule type" value="Genomic_DNA"/>
</dbReference>
<comment type="caution">
    <text evidence="7">The sequence shown here is derived from an EMBL/GenBank/DDBJ whole genome shotgun (WGS) entry which is preliminary data.</text>
</comment>
<dbReference type="InterPro" id="IPR019452">
    <property type="entry name" value="VPS39/TGF_beta_rcpt-assoc_1"/>
</dbReference>